<evidence type="ECO:0000256" key="1">
    <source>
        <dbReference type="SAM" id="MobiDB-lite"/>
    </source>
</evidence>
<dbReference type="Ensembl" id="ENSSPUT00000008348.1">
    <property type="protein sequence ID" value="ENSSPUP00000007836.1"/>
    <property type="gene ID" value="ENSSPUG00000006058.1"/>
</dbReference>
<evidence type="ECO:0000313" key="3">
    <source>
        <dbReference type="Proteomes" id="UP000694392"/>
    </source>
</evidence>
<evidence type="ECO:0000313" key="2">
    <source>
        <dbReference type="Ensembl" id="ENSSPUP00000007836.1"/>
    </source>
</evidence>
<keyword evidence="3" id="KW-1185">Reference proteome</keyword>
<reference evidence="2" key="1">
    <citation type="submission" date="2025-08" db="UniProtKB">
        <authorList>
            <consortium name="Ensembl"/>
        </authorList>
    </citation>
    <scope>IDENTIFICATION</scope>
</reference>
<dbReference type="GeneTree" id="ENSGT00960000187430"/>
<proteinExistence type="predicted"/>
<accession>A0A8D0GJJ7</accession>
<dbReference type="AlphaFoldDB" id="A0A8D0GJJ7"/>
<protein>
    <submittedName>
        <fullName evidence="2">Uncharacterized protein</fullName>
    </submittedName>
</protein>
<name>A0A8D0GJJ7_SPHPU</name>
<dbReference type="Proteomes" id="UP000694392">
    <property type="component" value="Unplaced"/>
</dbReference>
<feature type="region of interest" description="Disordered" evidence="1">
    <location>
        <begin position="1"/>
        <end position="22"/>
    </location>
</feature>
<sequence length="88" mass="9096">MSSSSSQLLLPPPETRKFTRALSKPGTAAELRQSVSEVVRGSVFVVSRYAGAAGVEGSSTSPVASTMCSPSSLCFTGFPFLNESCTSS</sequence>
<organism evidence="2 3">
    <name type="scientific">Sphenodon punctatus</name>
    <name type="common">Tuatara</name>
    <name type="synonym">Hatteria punctata</name>
    <dbReference type="NCBI Taxonomy" id="8508"/>
    <lineage>
        <taxon>Eukaryota</taxon>
        <taxon>Metazoa</taxon>
        <taxon>Chordata</taxon>
        <taxon>Craniata</taxon>
        <taxon>Vertebrata</taxon>
        <taxon>Euteleostomi</taxon>
        <taxon>Lepidosauria</taxon>
        <taxon>Sphenodontia</taxon>
        <taxon>Sphenodontidae</taxon>
        <taxon>Sphenodon</taxon>
    </lineage>
</organism>
<reference evidence="2" key="2">
    <citation type="submission" date="2025-09" db="UniProtKB">
        <authorList>
            <consortium name="Ensembl"/>
        </authorList>
    </citation>
    <scope>IDENTIFICATION</scope>
</reference>